<sequence>MLSVSSFEIKAKVESKSIPIPFAHSTDYIVRRFFSYPDNHFLLFSYVECPSLKTWEPLEEAFNMFHFEVRFTKYLSSTIKYAFIDFHRKKRKRDEWNVFIFDMELYEETGRTFGESYSDNKEESKISSDPSVLLDSISNECVYKAFSKLTQKQKIILTLTYSMCFLDRDIAVILSISPQAVSKARSSAIVTLKKRLTREVLCNEQF</sequence>
<dbReference type="Proteomes" id="UP000028123">
    <property type="component" value="Unassembled WGS sequence"/>
</dbReference>
<dbReference type="EMBL" id="JNVM01000010">
    <property type="protein sequence ID" value="KEQ25424.1"/>
    <property type="molecule type" value="Genomic_DNA"/>
</dbReference>
<dbReference type="InterPro" id="IPR014284">
    <property type="entry name" value="RNA_pol_sigma-70_dom"/>
</dbReference>
<accession>A0A081P401</accession>
<dbReference type="GO" id="GO:0003700">
    <property type="term" value="F:DNA-binding transcription factor activity"/>
    <property type="evidence" value="ECO:0007669"/>
    <property type="project" value="InterPro"/>
</dbReference>
<dbReference type="RefSeq" id="WP_036681467.1">
    <property type="nucleotide sequence ID" value="NZ_JNVM01000010.1"/>
</dbReference>
<dbReference type="SUPFAM" id="SSF88659">
    <property type="entry name" value="Sigma3 and sigma4 domains of RNA polymerase sigma factors"/>
    <property type="match status" value="1"/>
</dbReference>
<gene>
    <name evidence="1" type="ORF">ET33_01490</name>
</gene>
<evidence type="ECO:0008006" key="3">
    <source>
        <dbReference type="Google" id="ProtNLM"/>
    </source>
</evidence>
<evidence type="ECO:0000313" key="1">
    <source>
        <dbReference type="EMBL" id="KEQ25424.1"/>
    </source>
</evidence>
<dbReference type="eggNOG" id="COG1191">
    <property type="taxonomic scope" value="Bacteria"/>
</dbReference>
<reference evidence="1 2" key="1">
    <citation type="submission" date="2014-06" db="EMBL/GenBank/DDBJ databases">
        <title>Draft genome sequence of Paenibacillus sp. MSt1.</title>
        <authorList>
            <person name="Aw Y.K."/>
            <person name="Ong K.S."/>
            <person name="Gan H.M."/>
            <person name="Lee S.M."/>
        </authorList>
    </citation>
    <scope>NUCLEOTIDE SEQUENCE [LARGE SCALE GENOMIC DNA]</scope>
    <source>
        <strain evidence="1 2">MSt1</strain>
    </source>
</reference>
<dbReference type="InterPro" id="IPR013324">
    <property type="entry name" value="RNA_pol_sigma_r3/r4-like"/>
</dbReference>
<protein>
    <recommendedName>
        <fullName evidence="3">RNA polymerase sigma factor 70 region 4 type 2 domain-containing protein</fullName>
    </recommendedName>
</protein>
<name>A0A081P401_9BACL</name>
<comment type="caution">
    <text evidence="1">The sequence shown here is derived from an EMBL/GenBank/DDBJ whole genome shotgun (WGS) entry which is preliminary data.</text>
</comment>
<evidence type="ECO:0000313" key="2">
    <source>
        <dbReference type="Proteomes" id="UP000028123"/>
    </source>
</evidence>
<dbReference type="GO" id="GO:0006352">
    <property type="term" value="P:DNA-templated transcription initiation"/>
    <property type="evidence" value="ECO:0007669"/>
    <property type="project" value="InterPro"/>
</dbReference>
<proteinExistence type="predicted"/>
<keyword evidence="2" id="KW-1185">Reference proteome</keyword>
<organism evidence="1 2">
    <name type="scientific">Paenibacillus tyrfis</name>
    <dbReference type="NCBI Taxonomy" id="1501230"/>
    <lineage>
        <taxon>Bacteria</taxon>
        <taxon>Bacillati</taxon>
        <taxon>Bacillota</taxon>
        <taxon>Bacilli</taxon>
        <taxon>Bacillales</taxon>
        <taxon>Paenibacillaceae</taxon>
        <taxon>Paenibacillus</taxon>
    </lineage>
</organism>
<dbReference type="OrthoDB" id="2942336at2"/>
<dbReference type="Gene3D" id="1.20.140.160">
    <property type="match status" value="1"/>
</dbReference>
<dbReference type="NCBIfam" id="TIGR02937">
    <property type="entry name" value="sigma70-ECF"/>
    <property type="match status" value="1"/>
</dbReference>
<dbReference type="AlphaFoldDB" id="A0A081P401"/>